<dbReference type="EMBL" id="JBHUDZ010000017">
    <property type="protein sequence ID" value="MFD1604918.1"/>
    <property type="molecule type" value="Genomic_DNA"/>
</dbReference>
<dbReference type="CDD" id="cd02891">
    <property type="entry name" value="A2M_like"/>
    <property type="match status" value="1"/>
</dbReference>
<keyword evidence="5" id="KW-1185">Reference proteome</keyword>
<dbReference type="SMART" id="SM01419">
    <property type="entry name" value="Thiol-ester_cl"/>
    <property type="match status" value="1"/>
</dbReference>
<dbReference type="Gene3D" id="2.60.40.1930">
    <property type="match status" value="1"/>
</dbReference>
<dbReference type="Gene3D" id="2.60.40.690">
    <property type="entry name" value="Alpha-macroglobulin, receptor-binding domain"/>
    <property type="match status" value="1"/>
</dbReference>
<dbReference type="SMART" id="SM01360">
    <property type="entry name" value="A2M"/>
    <property type="match status" value="1"/>
</dbReference>
<evidence type="ECO:0000259" key="3">
    <source>
        <dbReference type="SMART" id="SM01360"/>
    </source>
</evidence>
<keyword evidence="2" id="KW-0882">Thioester bond</keyword>
<feature type="domain" description="Alpha-2-macroglobulin" evidence="3">
    <location>
        <begin position="839"/>
        <end position="929"/>
    </location>
</feature>
<dbReference type="InterPro" id="IPR037066">
    <property type="entry name" value="Plug_dom_sf"/>
</dbReference>
<reference evidence="5" key="1">
    <citation type="journal article" date="2019" name="Int. J. Syst. Evol. Microbiol.">
        <title>The Global Catalogue of Microorganisms (GCM) 10K type strain sequencing project: providing services to taxonomists for standard genome sequencing and annotation.</title>
        <authorList>
            <consortium name="The Broad Institute Genomics Platform"/>
            <consortium name="The Broad Institute Genome Sequencing Center for Infectious Disease"/>
            <person name="Wu L."/>
            <person name="Ma J."/>
        </authorList>
    </citation>
    <scope>NUCLEOTIDE SEQUENCE [LARGE SCALE GENOMIC DNA]</scope>
    <source>
        <strain evidence="5">CCUG 70865</strain>
    </source>
</reference>
<dbReference type="Pfam" id="PF07715">
    <property type="entry name" value="Plug"/>
    <property type="match status" value="1"/>
</dbReference>
<comment type="caution">
    <text evidence="4">The sequence shown here is derived from an EMBL/GenBank/DDBJ whole genome shotgun (WGS) entry which is preliminary data.</text>
</comment>
<dbReference type="Proteomes" id="UP001597138">
    <property type="component" value="Unassembled WGS sequence"/>
</dbReference>
<dbReference type="InterPro" id="IPR036595">
    <property type="entry name" value="A-macroglobulin_rcpt-bd_sf"/>
</dbReference>
<keyword evidence="1" id="KW-0732">Signal</keyword>
<dbReference type="SUPFAM" id="SSF48239">
    <property type="entry name" value="Terpenoid cyclases/Protein prenyltransferases"/>
    <property type="match status" value="1"/>
</dbReference>
<dbReference type="PANTHER" id="PTHR11412:SF136">
    <property type="entry name" value="CD109 ANTIGEN"/>
    <property type="match status" value="1"/>
</dbReference>
<dbReference type="InterPro" id="IPR050473">
    <property type="entry name" value="A2M/Complement_sys"/>
</dbReference>
<name>A0ABW4HH88_9FLAO</name>
<dbReference type="Pfam" id="PF07678">
    <property type="entry name" value="TED_complement"/>
    <property type="match status" value="1"/>
</dbReference>
<proteinExistence type="predicted"/>
<dbReference type="PANTHER" id="PTHR11412">
    <property type="entry name" value="MACROGLOBULIN / COMPLEMENT"/>
    <property type="match status" value="1"/>
</dbReference>
<dbReference type="SUPFAM" id="SSF56935">
    <property type="entry name" value="Porins"/>
    <property type="match status" value="1"/>
</dbReference>
<sequence length="1507" mass="170033">MKKIYFLFLVAFHILSAQNIESDWNSVYKKSISEKVYLQLNSVLYAPGETVYFNAFVTEAENTPSFLSNYLYVDLFDGSNKKIASQIYTIENGTAPGAYVIPESSVSGLYTIKAYTKNQSQVLDPIFEKTFFIQKVVSPRILMTLDFKKKAYGKGEICEAAFELKNLESQPIRNYVFEYDVFVEGKKIKSLKGKTDDSGKALISFALPIDLKSNDGILNVMLDYDNFKESVTRSIPINLNFVDLQFLPESGNMVLNEKSSLFFIAKNEFGLPMDISGFIEDEKGSKISEFKSDHDGMGNVVLKTESNKKYFAVLTSPFQSKEKIELLEAQNDVYVINAEKHSEKVSLNIYAPLSINAKIWVRNTVKIHKSMNVDLRQGWNTFDIRTKELPVGIQSFSLVIENKIIAERLVFINYQDGLKIEIKTDKQTYLPREKVKVSIETKDKNNMPIASNLSVSVVDSKLLTYIDDKQDNILSWLLLGTELKGKIHEPRFYFDENKKQEEREKAIDLLLNTHGWRKYNQENLQNLVKQAKNFKPEKSNAIEGFILNHNGKPASARVLLFTDKGKVYETKSNSSGYFEFNLVHFSDLGYLAVEGRSKDDYIIKNSIMHQKDFAVMKDTLSNSVTSSIDYDYKTQKQTTKENGVIKGKSVSLNAENNSLNEVLVVGYGTMNKKDITASVVRITAQEISNTLNGRAAGLQIGAASGQAGIADKVVIRGTSSIYGSRSGGQPLIVIDGIPYVNNENSSIFGSLPSDAIASVVILKDAAATSIYGSSAVNGVIVVTTRYKLYQGRIFLGPKYHYTFQNISKSGYRTINEATRFYAPKYESTYVEEKTDFRSCIYWNSIVQTNNSGKADFEFYTSDDNTSFKIIAEGASYKGDLGKSESVFAVKELIQSDVKVPVYVSQEDLVMIPIWLKNNSAQNITLDGSLLFQKQKIDFQDLKIELGPEESKTIYVPFMANKRGKNLPLEINLTAENFKTKIKKTIDVYGKGFPMNIDISGSKSQTKDFTVTDPLAGSIDTGFKLFYNPLSSIFDSLESMMREPYGCFEQVSSTNYPNIMAMQLLKFKNVSPEFKIKALKFLESGYQKLKNYESKEGGFEWYGGNPGNEALTAYGLLQFTEMQDFVNVDKKLLERSMDWMNSRKDDRGGFKQNPAKYGFSGVKYEVNNAYIVYVLSEIGGIDLEKQYETALKEALMSNDLYRLNLMALASFNLKKTPEYKSLMTLVKAEIKKRGLKNLQAEQSVIHSYGKSMNIEIVSLYALAILKEQQLTKDLSDVLDYLQSNKTSYGYGSTQATALTLKVITEFTKMNVNTFLDTAQMTLNNTAVDVTKKDLNGNVVLQDLKVNSGKNSISVEIPNESAVPYLFYVQYQTYKPNNSEACKLVLKTKSEINKLKISQTARVEIEVQNKSEKQVSNPIARIGIPGGFTPEPWQLKELMEKNVVDYYEIFGSELVLYFRKLDAKETRKVNIDLKAIIPGKYKAIASCAYLYYENEHRNWNSGIEIEVTP</sequence>
<dbReference type="InterPro" id="IPR008930">
    <property type="entry name" value="Terpenoid_cyclase/PrenylTrfase"/>
</dbReference>
<dbReference type="Gene3D" id="2.170.130.10">
    <property type="entry name" value="TonB-dependent receptor, plug domain"/>
    <property type="match status" value="1"/>
</dbReference>
<evidence type="ECO:0000313" key="5">
    <source>
        <dbReference type="Proteomes" id="UP001597138"/>
    </source>
</evidence>
<organism evidence="4 5">
    <name type="scientific">Flavobacterium artemisiae</name>
    <dbReference type="NCBI Taxonomy" id="2126556"/>
    <lineage>
        <taxon>Bacteria</taxon>
        <taxon>Pseudomonadati</taxon>
        <taxon>Bacteroidota</taxon>
        <taxon>Flavobacteriia</taxon>
        <taxon>Flavobacteriales</taxon>
        <taxon>Flavobacteriaceae</taxon>
        <taxon>Flavobacterium</taxon>
    </lineage>
</organism>
<dbReference type="Pfam" id="PF00207">
    <property type="entry name" value="A2M"/>
    <property type="match status" value="1"/>
</dbReference>
<dbReference type="InterPro" id="IPR001599">
    <property type="entry name" value="Macroglobln_a2"/>
</dbReference>
<dbReference type="InterPro" id="IPR009048">
    <property type="entry name" value="A-macroglobulin_rcpt-bd"/>
</dbReference>
<evidence type="ECO:0000256" key="1">
    <source>
        <dbReference type="ARBA" id="ARBA00022729"/>
    </source>
</evidence>
<dbReference type="InterPro" id="IPR047565">
    <property type="entry name" value="Alpha-macroglob_thiol-ester_cl"/>
</dbReference>
<gene>
    <name evidence="4" type="ORF">ACFSC2_19420</name>
</gene>
<keyword evidence="4" id="KW-0675">Receptor</keyword>
<dbReference type="InterPro" id="IPR011626">
    <property type="entry name" value="Alpha-macroglobulin_TED"/>
</dbReference>
<dbReference type="SUPFAM" id="SSF49410">
    <property type="entry name" value="Alpha-macroglobulin receptor domain"/>
    <property type="match status" value="1"/>
</dbReference>
<dbReference type="RefSeq" id="WP_379813898.1">
    <property type="nucleotide sequence ID" value="NZ_JBHUDZ010000017.1"/>
</dbReference>
<accession>A0ABW4HH88</accession>
<evidence type="ECO:0000256" key="2">
    <source>
        <dbReference type="ARBA" id="ARBA00022966"/>
    </source>
</evidence>
<evidence type="ECO:0000313" key="4">
    <source>
        <dbReference type="EMBL" id="MFD1604918.1"/>
    </source>
</evidence>
<protein>
    <submittedName>
        <fullName evidence="4">TonB-dependent receptor plug domain-containing protein</fullName>
    </submittedName>
</protein>
<dbReference type="InterPro" id="IPR012910">
    <property type="entry name" value="Plug_dom"/>
</dbReference>
<dbReference type="Gene3D" id="1.50.10.20">
    <property type="match status" value="1"/>
</dbReference>
<dbReference type="Pfam" id="PF07677">
    <property type="entry name" value="A2M_recep"/>
    <property type="match status" value="1"/>
</dbReference>